<protein>
    <recommendedName>
        <fullName evidence="2">Putative aromatic acid exporter C-terminal domain-containing protein</fullName>
    </recommendedName>
</protein>
<dbReference type="InterPro" id="IPR021062">
    <property type="entry name" value="ArAE_1_C"/>
</dbReference>
<organism evidence="3 4">
    <name type="scientific">Weizmannia acidilactici</name>
    <dbReference type="NCBI Taxonomy" id="2607726"/>
    <lineage>
        <taxon>Bacteria</taxon>
        <taxon>Bacillati</taxon>
        <taxon>Bacillota</taxon>
        <taxon>Bacilli</taxon>
        <taxon>Bacillales</taxon>
        <taxon>Bacillaceae</taxon>
        <taxon>Heyndrickxia</taxon>
    </lineage>
</organism>
<name>A0A5J4JBW4_9BACI</name>
<dbReference type="InterPro" id="IPR052984">
    <property type="entry name" value="UPF0421"/>
</dbReference>
<dbReference type="Gene3D" id="1.20.120.940">
    <property type="entry name" value="Putative aromatic acid exporter, C-terminal domain"/>
    <property type="match status" value="1"/>
</dbReference>
<dbReference type="Pfam" id="PF11728">
    <property type="entry name" value="ArAE_1_C"/>
    <property type="match status" value="1"/>
</dbReference>
<evidence type="ECO:0000313" key="3">
    <source>
        <dbReference type="EMBL" id="GER69251.1"/>
    </source>
</evidence>
<accession>A0A5J4JBW4</accession>
<dbReference type="Proteomes" id="UP000391919">
    <property type="component" value="Unassembled WGS sequence"/>
</dbReference>
<proteinExistence type="predicted"/>
<dbReference type="AlphaFoldDB" id="A0A5J4JBW4"/>
<dbReference type="PANTHER" id="PTHR40064:SF1">
    <property type="entry name" value="MEMBRANE PROTEIN"/>
    <property type="match status" value="1"/>
</dbReference>
<keyword evidence="4" id="KW-1185">Reference proteome</keyword>
<reference evidence="3 4" key="1">
    <citation type="submission" date="2019-09" db="EMBL/GenBank/DDBJ databases">
        <title>Draft genome sequence of Bacillus sp. JC-7.</title>
        <authorList>
            <person name="Tanaka N."/>
            <person name="Shiwa Y."/>
            <person name="Fujita N."/>
            <person name="Tanasupawat S."/>
        </authorList>
    </citation>
    <scope>NUCLEOTIDE SEQUENCE [LARGE SCALE GENOMIC DNA]</scope>
    <source>
        <strain evidence="3 4">JC-7</strain>
    </source>
</reference>
<dbReference type="PANTHER" id="PTHR40064">
    <property type="entry name" value="MEMBRANE PROTEIN-RELATED"/>
    <property type="match status" value="1"/>
</dbReference>
<feature type="transmembrane region" description="Helical" evidence="1">
    <location>
        <begin position="12"/>
        <end position="36"/>
    </location>
</feature>
<evidence type="ECO:0000259" key="2">
    <source>
        <dbReference type="Pfam" id="PF11728"/>
    </source>
</evidence>
<sequence length="146" mass="17032">MLHFYAKGHITYAFLLNEGAIIFIGIGTTLVINLYMPCLDSKLLAMRAEIENNFKAIFEEMISYLQFEKMSWDGSEITETAALLEEGKKLAFRDIENRLSAGDTFYYDYFSMRAKQFEILEGACRLWHRSPIWWNSGCSLPVFWKK</sequence>
<keyword evidence="1" id="KW-0472">Membrane</keyword>
<keyword evidence="1" id="KW-0812">Transmembrane</keyword>
<gene>
    <name evidence="3" type="ORF">BpJC7_05540</name>
</gene>
<keyword evidence="1" id="KW-1133">Transmembrane helix</keyword>
<evidence type="ECO:0000256" key="1">
    <source>
        <dbReference type="SAM" id="Phobius"/>
    </source>
</evidence>
<dbReference type="InterPro" id="IPR038323">
    <property type="entry name" value="ArAE_1_C_sf"/>
</dbReference>
<dbReference type="EMBL" id="BKZQ01000005">
    <property type="protein sequence ID" value="GER69251.1"/>
    <property type="molecule type" value="Genomic_DNA"/>
</dbReference>
<feature type="domain" description="Putative aromatic acid exporter C-terminal" evidence="2">
    <location>
        <begin position="41"/>
        <end position="122"/>
    </location>
</feature>
<comment type="caution">
    <text evidence="3">The sequence shown here is derived from an EMBL/GenBank/DDBJ whole genome shotgun (WGS) entry which is preliminary data.</text>
</comment>
<evidence type="ECO:0000313" key="4">
    <source>
        <dbReference type="Proteomes" id="UP000391919"/>
    </source>
</evidence>